<evidence type="ECO:0000259" key="7">
    <source>
        <dbReference type="Pfam" id="PF02771"/>
    </source>
</evidence>
<dbReference type="AlphaFoldDB" id="A0A5B2WNN4"/>
<dbReference type="InterPro" id="IPR036250">
    <property type="entry name" value="AcylCo_DH-like_C"/>
</dbReference>
<dbReference type="Gene3D" id="1.20.140.10">
    <property type="entry name" value="Butyryl-CoA Dehydrogenase, subunit A, domain 3"/>
    <property type="match status" value="1"/>
</dbReference>
<evidence type="ECO:0000256" key="1">
    <source>
        <dbReference type="ARBA" id="ARBA00001974"/>
    </source>
</evidence>
<name>A0A5B2WNN4_9PSEU</name>
<proteinExistence type="inferred from homology"/>
<dbReference type="PANTHER" id="PTHR43884:SF20">
    <property type="entry name" value="ACYL-COA DEHYDROGENASE FADE28"/>
    <property type="match status" value="1"/>
</dbReference>
<dbReference type="Gene3D" id="1.10.540.10">
    <property type="entry name" value="Acyl-CoA dehydrogenase/oxidase, N-terminal domain"/>
    <property type="match status" value="1"/>
</dbReference>
<evidence type="ECO:0000256" key="3">
    <source>
        <dbReference type="ARBA" id="ARBA00022630"/>
    </source>
</evidence>
<dbReference type="InterPro" id="IPR013786">
    <property type="entry name" value="AcylCoA_DH/ox_N"/>
</dbReference>
<evidence type="ECO:0000256" key="5">
    <source>
        <dbReference type="ARBA" id="ARBA00023002"/>
    </source>
</evidence>
<dbReference type="Pfam" id="PF00441">
    <property type="entry name" value="Acyl-CoA_dh_1"/>
    <property type="match status" value="1"/>
</dbReference>
<comment type="similarity">
    <text evidence="2">Belongs to the acyl-CoA dehydrogenase family.</text>
</comment>
<dbReference type="Proteomes" id="UP000323454">
    <property type="component" value="Unassembled WGS sequence"/>
</dbReference>
<dbReference type="InterPro" id="IPR037069">
    <property type="entry name" value="AcylCoA_DH/ox_N_sf"/>
</dbReference>
<dbReference type="InterPro" id="IPR009075">
    <property type="entry name" value="AcylCo_DH/oxidase_C"/>
</dbReference>
<dbReference type="OrthoDB" id="8677713at2"/>
<evidence type="ECO:0000259" key="6">
    <source>
        <dbReference type="Pfam" id="PF00441"/>
    </source>
</evidence>
<protein>
    <submittedName>
        <fullName evidence="8">Acyl-CoA dehydrogenase</fullName>
    </submittedName>
</protein>
<evidence type="ECO:0000256" key="4">
    <source>
        <dbReference type="ARBA" id="ARBA00022827"/>
    </source>
</evidence>
<evidence type="ECO:0000313" key="8">
    <source>
        <dbReference type="EMBL" id="KAA2252598.1"/>
    </source>
</evidence>
<feature type="domain" description="Acyl-CoA dehydrogenase/oxidase N-terminal" evidence="7">
    <location>
        <begin position="21"/>
        <end position="132"/>
    </location>
</feature>
<evidence type="ECO:0000256" key="2">
    <source>
        <dbReference type="ARBA" id="ARBA00009347"/>
    </source>
</evidence>
<gene>
    <name evidence="8" type="ORF">F0L68_35415</name>
</gene>
<dbReference type="Gene3D" id="2.40.110.10">
    <property type="entry name" value="Butyryl-CoA Dehydrogenase, subunit A, domain 2"/>
    <property type="match status" value="1"/>
</dbReference>
<comment type="caution">
    <text evidence="8">The sequence shown here is derived from an EMBL/GenBank/DDBJ whole genome shotgun (WGS) entry which is preliminary data.</text>
</comment>
<dbReference type="GO" id="GO:0003995">
    <property type="term" value="F:acyl-CoA dehydrogenase activity"/>
    <property type="evidence" value="ECO:0007669"/>
    <property type="project" value="TreeGrafter"/>
</dbReference>
<keyword evidence="5" id="KW-0560">Oxidoreductase</keyword>
<evidence type="ECO:0000313" key="9">
    <source>
        <dbReference type="Proteomes" id="UP000323454"/>
    </source>
</evidence>
<sequence>MIKQVLGWSTRSEAPVHFAFTQEQEQLRATVLAMLARRPAERPRAPEEADPGFDAVLWRRLAGELGAQALAVPEEYGGHGFGLLESNLVVEALADGLVHGPFLGSAVIAAHAVLAAGDPAACARLLPGIATGRTVAALAWAEHGGWWRIGAQATTATRRGDAWSLDGDKVLVLDGEQADVVLVVAETGRGPALFELDRSALAGSVRRETPMDSGRRSAALRLVSAPAVLVGAEGRGAELLARTLDVACAAIAAEQVGAAARCLRDTVAYTKVRVQFGRPIGAFQAVKHRLADLYVRLESARSLSYAASWAVAVRSPDAAALAAAAKSYGSQAYAAIAAEGVQLHGGIGVTWEHGAHLHLKRAHATAQLFGDPVAQRVRLGGLIGVASNGSEA</sequence>
<dbReference type="EMBL" id="VUOB01000074">
    <property type="protein sequence ID" value="KAA2252598.1"/>
    <property type="molecule type" value="Genomic_DNA"/>
</dbReference>
<feature type="domain" description="Acyl-CoA dehydrogenase/oxidase C-terminal" evidence="6">
    <location>
        <begin position="234"/>
        <end position="369"/>
    </location>
</feature>
<dbReference type="InterPro" id="IPR009100">
    <property type="entry name" value="AcylCoA_DH/oxidase_NM_dom_sf"/>
</dbReference>
<comment type="cofactor">
    <cofactor evidence="1">
        <name>FAD</name>
        <dbReference type="ChEBI" id="CHEBI:57692"/>
    </cofactor>
</comment>
<reference evidence="8 9" key="2">
    <citation type="submission" date="2019-09" db="EMBL/GenBank/DDBJ databases">
        <authorList>
            <person name="Jin C."/>
        </authorList>
    </citation>
    <scope>NUCLEOTIDE SEQUENCE [LARGE SCALE GENOMIC DNA]</scope>
    <source>
        <strain evidence="8 9">AN110305</strain>
    </source>
</reference>
<organism evidence="8 9">
    <name type="scientific">Solihabitans fulvus</name>
    <dbReference type="NCBI Taxonomy" id="1892852"/>
    <lineage>
        <taxon>Bacteria</taxon>
        <taxon>Bacillati</taxon>
        <taxon>Actinomycetota</taxon>
        <taxon>Actinomycetes</taxon>
        <taxon>Pseudonocardiales</taxon>
        <taxon>Pseudonocardiaceae</taxon>
        <taxon>Solihabitans</taxon>
    </lineage>
</organism>
<reference evidence="8 9" key="1">
    <citation type="submission" date="2019-09" db="EMBL/GenBank/DDBJ databases">
        <title>Goodfellowia gen. nov., a new genus of the Pseudonocardineae related to Actinoalloteichus, containing Goodfellowia coeruleoviolacea gen. nov., comb. nov. gen. nov., comb. nov.</title>
        <authorList>
            <person name="Labeda D."/>
        </authorList>
    </citation>
    <scope>NUCLEOTIDE SEQUENCE [LARGE SCALE GENOMIC DNA]</scope>
    <source>
        <strain evidence="8 9">AN110305</strain>
    </source>
</reference>
<dbReference type="CDD" id="cd00567">
    <property type="entry name" value="ACAD"/>
    <property type="match status" value="1"/>
</dbReference>
<dbReference type="GO" id="GO:0050660">
    <property type="term" value="F:flavin adenine dinucleotide binding"/>
    <property type="evidence" value="ECO:0007669"/>
    <property type="project" value="InterPro"/>
</dbReference>
<keyword evidence="4" id="KW-0274">FAD</keyword>
<keyword evidence="3" id="KW-0285">Flavoprotein</keyword>
<dbReference type="Pfam" id="PF02771">
    <property type="entry name" value="Acyl-CoA_dh_N"/>
    <property type="match status" value="1"/>
</dbReference>
<dbReference type="InterPro" id="IPR046373">
    <property type="entry name" value="Acyl-CoA_Oxase/DH_mid-dom_sf"/>
</dbReference>
<dbReference type="PANTHER" id="PTHR43884">
    <property type="entry name" value="ACYL-COA DEHYDROGENASE"/>
    <property type="match status" value="1"/>
</dbReference>
<accession>A0A5B2WNN4</accession>
<dbReference type="SUPFAM" id="SSF56645">
    <property type="entry name" value="Acyl-CoA dehydrogenase NM domain-like"/>
    <property type="match status" value="1"/>
</dbReference>
<dbReference type="SUPFAM" id="SSF47203">
    <property type="entry name" value="Acyl-CoA dehydrogenase C-terminal domain-like"/>
    <property type="match status" value="1"/>
</dbReference>
<keyword evidence="9" id="KW-1185">Reference proteome</keyword>